<dbReference type="Proteomes" id="UP000663854">
    <property type="component" value="Unassembled WGS sequence"/>
</dbReference>
<proteinExistence type="predicted"/>
<reference evidence="1" key="1">
    <citation type="submission" date="2021-02" db="EMBL/GenBank/DDBJ databases">
        <authorList>
            <person name="Nowell W R."/>
        </authorList>
    </citation>
    <scope>NUCLEOTIDE SEQUENCE</scope>
</reference>
<dbReference type="EMBL" id="CAJNOL010002410">
    <property type="protein sequence ID" value="CAF1497968.1"/>
    <property type="molecule type" value="Genomic_DNA"/>
</dbReference>
<name>A0A814XLR2_9BILA</name>
<accession>A0A814XLR2</accession>
<dbReference type="Proteomes" id="UP000663870">
    <property type="component" value="Unassembled WGS sequence"/>
</dbReference>
<keyword evidence="4" id="KW-1185">Reference proteome</keyword>
<evidence type="ECO:0000313" key="3">
    <source>
        <dbReference type="Proteomes" id="UP000663854"/>
    </source>
</evidence>
<evidence type="ECO:0000313" key="2">
    <source>
        <dbReference type="EMBL" id="CAF1497968.1"/>
    </source>
</evidence>
<evidence type="ECO:0000313" key="1">
    <source>
        <dbReference type="EMBL" id="CAF1218664.1"/>
    </source>
</evidence>
<evidence type="ECO:0000313" key="4">
    <source>
        <dbReference type="Proteomes" id="UP000663870"/>
    </source>
</evidence>
<sequence length="92" mass="10415">MRNERQSETTHVSFLICTDEPESVDYLAHLDQTMKNVDVTDDFKTEKANICRHQGANFKFSKGDYIVKALVGAIDQEIDGLNEPKPGNQNRS</sequence>
<dbReference type="EMBL" id="CAJNOH010001446">
    <property type="protein sequence ID" value="CAF1218664.1"/>
    <property type="molecule type" value="Genomic_DNA"/>
</dbReference>
<dbReference type="AlphaFoldDB" id="A0A814XLR2"/>
<comment type="caution">
    <text evidence="1">The sequence shown here is derived from an EMBL/GenBank/DDBJ whole genome shotgun (WGS) entry which is preliminary data.</text>
</comment>
<organism evidence="1 3">
    <name type="scientific">Rotaria sordida</name>
    <dbReference type="NCBI Taxonomy" id="392033"/>
    <lineage>
        <taxon>Eukaryota</taxon>
        <taxon>Metazoa</taxon>
        <taxon>Spiralia</taxon>
        <taxon>Gnathifera</taxon>
        <taxon>Rotifera</taxon>
        <taxon>Eurotatoria</taxon>
        <taxon>Bdelloidea</taxon>
        <taxon>Philodinida</taxon>
        <taxon>Philodinidae</taxon>
        <taxon>Rotaria</taxon>
    </lineage>
</organism>
<protein>
    <submittedName>
        <fullName evidence="1">Uncharacterized protein</fullName>
    </submittedName>
</protein>
<gene>
    <name evidence="2" type="ORF">JXQ802_LOCUS40247</name>
    <name evidence="1" type="ORF">PYM288_LOCUS25755</name>
</gene>